<dbReference type="AlphaFoldDB" id="A0AA43QNT7"/>
<feature type="compositionally biased region" description="Basic and acidic residues" evidence="1">
    <location>
        <begin position="288"/>
        <end position="302"/>
    </location>
</feature>
<feature type="region of interest" description="Disordered" evidence="1">
    <location>
        <begin position="16"/>
        <end position="38"/>
    </location>
</feature>
<evidence type="ECO:0000256" key="1">
    <source>
        <dbReference type="SAM" id="MobiDB-lite"/>
    </source>
</evidence>
<feature type="region of interest" description="Disordered" evidence="1">
    <location>
        <begin position="334"/>
        <end position="372"/>
    </location>
</feature>
<organism evidence="3 4">
    <name type="scientific">Ramalina farinacea</name>
    <dbReference type="NCBI Taxonomy" id="258253"/>
    <lineage>
        <taxon>Eukaryota</taxon>
        <taxon>Fungi</taxon>
        <taxon>Dikarya</taxon>
        <taxon>Ascomycota</taxon>
        <taxon>Pezizomycotina</taxon>
        <taxon>Lecanoromycetes</taxon>
        <taxon>OSLEUM clade</taxon>
        <taxon>Lecanoromycetidae</taxon>
        <taxon>Lecanorales</taxon>
        <taxon>Lecanorineae</taxon>
        <taxon>Ramalinaceae</taxon>
        <taxon>Ramalina</taxon>
    </lineage>
</organism>
<reference evidence="3" key="1">
    <citation type="journal article" date="2023" name="Genome Biol. Evol.">
        <title>First Whole Genome Sequence and Flow Cytometry Genome Size Data for the Lichen-Forming Fungus Ramalina farinacea (Ascomycota).</title>
        <authorList>
            <person name="Llewellyn T."/>
            <person name="Mian S."/>
            <person name="Hill R."/>
            <person name="Leitch I.J."/>
            <person name="Gaya E."/>
        </authorList>
    </citation>
    <scope>NUCLEOTIDE SEQUENCE</scope>
    <source>
        <strain evidence="3">LIQ254RAFAR</strain>
    </source>
</reference>
<evidence type="ECO:0000259" key="2">
    <source>
        <dbReference type="Pfam" id="PF18142"/>
    </source>
</evidence>
<feature type="compositionally biased region" description="Basic and acidic residues" evidence="1">
    <location>
        <begin position="334"/>
        <end position="351"/>
    </location>
</feature>
<gene>
    <name evidence="3" type="ORF">OHK93_007412</name>
</gene>
<name>A0AA43QNT7_9LECA</name>
<evidence type="ECO:0000313" key="3">
    <source>
        <dbReference type="EMBL" id="MDI1488138.1"/>
    </source>
</evidence>
<proteinExistence type="predicted"/>
<dbReference type="InterPro" id="IPR041622">
    <property type="entry name" value="SLATT_fungi"/>
</dbReference>
<dbReference type="EMBL" id="JAPUFD010000007">
    <property type="protein sequence ID" value="MDI1488138.1"/>
    <property type="molecule type" value="Genomic_DNA"/>
</dbReference>
<dbReference type="NCBIfam" id="NF033635">
    <property type="entry name" value="SLATT_fungal"/>
    <property type="match status" value="1"/>
</dbReference>
<comment type="caution">
    <text evidence="3">The sequence shown here is derived from an EMBL/GenBank/DDBJ whole genome shotgun (WGS) entry which is preliminary data.</text>
</comment>
<dbReference type="PANTHER" id="PTHR38793:SF3">
    <property type="entry name" value="SMODS AND SLOG-ASSOCIATING 2TM EFFECTOR DOMAIN-CONTAINING PROTEIN"/>
    <property type="match status" value="1"/>
</dbReference>
<protein>
    <recommendedName>
        <fullName evidence="2">SMODS and SLOG-associating 2TM effector domain-containing protein</fullName>
    </recommendedName>
</protein>
<dbReference type="PANTHER" id="PTHR38793">
    <property type="entry name" value="SLATT_FUNGAL DOMAIN-CONTAINING PROTEIN-RELATED"/>
    <property type="match status" value="1"/>
</dbReference>
<evidence type="ECO:0000313" key="4">
    <source>
        <dbReference type="Proteomes" id="UP001161017"/>
    </source>
</evidence>
<keyword evidence="4" id="KW-1185">Reference proteome</keyword>
<feature type="domain" description="SMODS and SLOG-associating 2TM effector" evidence="2">
    <location>
        <begin position="89"/>
        <end position="225"/>
    </location>
</feature>
<dbReference type="Proteomes" id="UP001161017">
    <property type="component" value="Unassembled WGS sequence"/>
</dbReference>
<feature type="region of interest" description="Disordered" evidence="1">
    <location>
        <begin position="281"/>
        <end position="302"/>
    </location>
</feature>
<accession>A0AA43QNT7</accession>
<dbReference type="Pfam" id="PF18142">
    <property type="entry name" value="SLATT_fungal"/>
    <property type="match status" value="1"/>
</dbReference>
<sequence length="372" mass="40904">MCYPIVTRLFSFLKSKSKPRESDPEKATAQHGHQAPHPHEQLEYPHAATPIPPKLAKFQTLIGICSPSVLHSHPTRARPAPNEGIYKRTVDEEAKIRYEHTLSNYAVNSFGLLQIVLGAALTALGAANGPRGAVTTLGAANTIMAGTLTYLKGQGLPQRLEQYLHLLRTLREHIEEREREFLEPDCPLDRNTAAITLRIMQRLTSALLQVDDEISRVAKMYQEVRQTAEDNAPGTVLPPRGIVTSLLKKPDINRDDVAAPRGDRKPGDMLMEGLQDLAHFRRGGGGEQHVEGGTRGEHSGEMKDAVDTELHRAQSGLTHLESMAKDAAHRDLRRAGDEIEHLEGLAKEQLEKLGGGSNSSEEGIGRGKRREG</sequence>
<feature type="compositionally biased region" description="Basic and acidic residues" evidence="1">
    <location>
        <begin position="18"/>
        <end position="28"/>
    </location>
</feature>